<evidence type="ECO:0000256" key="3">
    <source>
        <dbReference type="ARBA" id="ARBA00022692"/>
    </source>
</evidence>
<evidence type="ECO:0000256" key="2">
    <source>
        <dbReference type="ARBA" id="ARBA00022475"/>
    </source>
</evidence>
<dbReference type="GO" id="GO:0005886">
    <property type="term" value="C:plasma membrane"/>
    <property type="evidence" value="ECO:0007669"/>
    <property type="project" value="UniProtKB-SubCell"/>
</dbReference>
<evidence type="ECO:0000256" key="1">
    <source>
        <dbReference type="ARBA" id="ARBA00004651"/>
    </source>
</evidence>
<dbReference type="PANTHER" id="PTHR30509:SF27">
    <property type="entry name" value="UPF0421 PROTEIN YGAE"/>
    <property type="match status" value="1"/>
</dbReference>
<dbReference type="eggNOG" id="COG4129">
    <property type="taxonomic scope" value="Bacteria"/>
</dbReference>
<evidence type="ECO:0000313" key="7">
    <source>
        <dbReference type="EMBL" id="KRN57469.1"/>
    </source>
</evidence>
<dbReference type="AlphaFoldDB" id="A0A0R2I7Z8"/>
<keyword evidence="3 6" id="KW-0812">Transmembrane</keyword>
<comment type="caution">
    <text evidence="7">The sequence shown here is derived from an EMBL/GenBank/DDBJ whole genome shotgun (WGS) entry which is preliminary data.</text>
</comment>
<accession>A0A0R2I7Z8</accession>
<name>A0A0R2I7Z8_CARDV</name>
<dbReference type="InterPro" id="IPR010343">
    <property type="entry name" value="ArAE_1"/>
</dbReference>
<sequence length="363" mass="41467">MKLGARTLKTGLAIAIALYLTHLAGITYVTFAAISAVFAMQPSVKRSLKTLKDQTIGNLLGAGIAIGAFLTVGNSFVVIGIAAIILIAILNRFRLDSVIGLATVTLIVVMMTSEDSFMLYALLRFSSTMIGILTAFIVNTIFFPPRYEEKLYHVVDYATTEILKWIRASVRKNTEYPFLKKDLKWVKKQMEKMDFYYSLFSEEDVYFRKTRFQNLRKVVVYRQMISTTKAAYNLLKTIHNNENAFNNFPPELRILIRERLETLLSAHEQILLKFNGRVPAGSVNFIANNRSLRKEFMQSFFDEASTEENIKDDYLQSNSVIHIMSSILNYEEYLEHLNALVTSYKGNHWNPSSDISNIENVEQ</sequence>
<feature type="transmembrane region" description="Helical" evidence="6">
    <location>
        <begin position="93"/>
        <end position="111"/>
    </location>
</feature>
<dbReference type="EMBL" id="JQBS01000007">
    <property type="protein sequence ID" value="KRN57469.1"/>
    <property type="molecule type" value="Genomic_DNA"/>
</dbReference>
<reference evidence="7 8" key="1">
    <citation type="journal article" date="2015" name="Genome Announc.">
        <title>Expanding the biotechnology potential of lactobacilli through comparative genomics of 213 strains and associated genera.</title>
        <authorList>
            <person name="Sun Z."/>
            <person name="Harris H.M."/>
            <person name="McCann A."/>
            <person name="Guo C."/>
            <person name="Argimon S."/>
            <person name="Zhang W."/>
            <person name="Yang X."/>
            <person name="Jeffery I.B."/>
            <person name="Cooney J.C."/>
            <person name="Kagawa T.F."/>
            <person name="Liu W."/>
            <person name="Song Y."/>
            <person name="Salvetti E."/>
            <person name="Wrobel A."/>
            <person name="Rasinkangas P."/>
            <person name="Parkhill J."/>
            <person name="Rea M.C."/>
            <person name="O'Sullivan O."/>
            <person name="Ritari J."/>
            <person name="Douillard F.P."/>
            <person name="Paul Ross R."/>
            <person name="Yang R."/>
            <person name="Briner A.E."/>
            <person name="Felis G.E."/>
            <person name="de Vos W.M."/>
            <person name="Barrangou R."/>
            <person name="Klaenhammer T.R."/>
            <person name="Caufield P.W."/>
            <person name="Cui Y."/>
            <person name="Zhang H."/>
            <person name="O'Toole P.W."/>
        </authorList>
    </citation>
    <scope>NUCLEOTIDE SEQUENCE [LARGE SCALE GENOMIC DNA]</scope>
    <source>
        <strain evidence="7 8">DSM 20623</strain>
    </source>
</reference>
<dbReference type="Pfam" id="PF06081">
    <property type="entry name" value="ArAE_1"/>
    <property type="match status" value="1"/>
</dbReference>
<dbReference type="RefSeq" id="WP_034570724.1">
    <property type="nucleotide sequence ID" value="NZ_JQBS01000007.1"/>
</dbReference>
<feature type="transmembrane region" description="Helical" evidence="6">
    <location>
        <begin position="12"/>
        <end position="39"/>
    </location>
</feature>
<keyword evidence="4 6" id="KW-1133">Transmembrane helix</keyword>
<keyword evidence="5 6" id="KW-0472">Membrane</keyword>
<gene>
    <name evidence="7" type="ORF">IV74_GL000454</name>
</gene>
<dbReference type="GeneID" id="89588441"/>
<evidence type="ECO:0008006" key="9">
    <source>
        <dbReference type="Google" id="ProtNLM"/>
    </source>
</evidence>
<keyword evidence="8" id="KW-1185">Reference proteome</keyword>
<keyword evidence="2" id="KW-1003">Cell membrane</keyword>
<dbReference type="PATRIC" id="fig|1449336.4.peg.461"/>
<feature type="transmembrane region" description="Helical" evidence="6">
    <location>
        <begin position="117"/>
        <end position="143"/>
    </location>
</feature>
<evidence type="ECO:0000256" key="6">
    <source>
        <dbReference type="SAM" id="Phobius"/>
    </source>
</evidence>
<evidence type="ECO:0000313" key="8">
    <source>
        <dbReference type="Proteomes" id="UP000051658"/>
    </source>
</evidence>
<evidence type="ECO:0000256" key="5">
    <source>
        <dbReference type="ARBA" id="ARBA00023136"/>
    </source>
</evidence>
<proteinExistence type="predicted"/>
<dbReference type="Proteomes" id="UP000051658">
    <property type="component" value="Unassembled WGS sequence"/>
</dbReference>
<evidence type="ECO:0000256" key="4">
    <source>
        <dbReference type="ARBA" id="ARBA00022989"/>
    </source>
</evidence>
<comment type="subcellular location">
    <subcellularLocation>
        <location evidence="1">Cell membrane</location>
        <topology evidence="1">Multi-pass membrane protein</topology>
    </subcellularLocation>
</comment>
<dbReference type="PANTHER" id="PTHR30509">
    <property type="entry name" value="P-HYDROXYBENZOIC ACID EFFLUX PUMP SUBUNIT-RELATED"/>
    <property type="match status" value="1"/>
</dbReference>
<feature type="transmembrane region" description="Helical" evidence="6">
    <location>
        <begin position="59"/>
        <end position="86"/>
    </location>
</feature>
<protein>
    <recommendedName>
        <fullName evidence="9">Aromatic acid exporter family protein</fullName>
    </recommendedName>
</protein>
<organism evidence="7 8">
    <name type="scientific">Carnobacterium divergens DSM 20623</name>
    <dbReference type="NCBI Taxonomy" id="1449336"/>
    <lineage>
        <taxon>Bacteria</taxon>
        <taxon>Bacillati</taxon>
        <taxon>Bacillota</taxon>
        <taxon>Bacilli</taxon>
        <taxon>Lactobacillales</taxon>
        <taxon>Carnobacteriaceae</taxon>
        <taxon>Carnobacterium</taxon>
    </lineage>
</organism>